<dbReference type="InterPro" id="IPR000182">
    <property type="entry name" value="GNAT_dom"/>
</dbReference>
<dbReference type="AlphaFoldDB" id="A0A0G4KAV5"/>
<dbReference type="InterPro" id="IPR016181">
    <property type="entry name" value="Acyl_CoA_acyltransferase"/>
</dbReference>
<sequence>MQIRKTTVNDIDKILEIFDYARKFMAENNNPNQWVDGYPGKSDVELDIKNNSSYVCLDDNNDIVGTFSFAIGEDENYDKIYDGNWLNDKEYGTIHRIAVLGGRKGVASFCLNYCLGICSNIKIDTYKDNIPMLNFLKKEGFKQCGTIILKMNGGKRIAFQKTI</sequence>
<dbReference type="Pfam" id="PF00583">
    <property type="entry name" value="Acetyltransf_1"/>
    <property type="match status" value="1"/>
</dbReference>
<keyword evidence="2" id="KW-0808">Transferase</keyword>
<feature type="domain" description="N-acetyltransferase" evidence="1">
    <location>
        <begin position="1"/>
        <end position="163"/>
    </location>
</feature>
<dbReference type="PROSITE" id="PS51186">
    <property type="entry name" value="GNAT"/>
    <property type="match status" value="1"/>
</dbReference>
<evidence type="ECO:0000313" key="2">
    <source>
        <dbReference type="EMBL" id="CRF35639.1"/>
    </source>
</evidence>
<organism evidence="2 3">
    <name type="scientific">Brachyspira suanatina</name>
    <dbReference type="NCBI Taxonomy" id="381802"/>
    <lineage>
        <taxon>Bacteria</taxon>
        <taxon>Pseudomonadati</taxon>
        <taxon>Spirochaetota</taxon>
        <taxon>Spirochaetia</taxon>
        <taxon>Brachyspirales</taxon>
        <taxon>Brachyspiraceae</taxon>
        <taxon>Brachyspira</taxon>
    </lineage>
</organism>
<dbReference type="OrthoDB" id="9796381at2"/>
<evidence type="ECO:0000259" key="1">
    <source>
        <dbReference type="PROSITE" id="PS51186"/>
    </source>
</evidence>
<proteinExistence type="predicted"/>
<name>A0A0G4KAV5_9SPIR</name>
<evidence type="ECO:0000313" key="3">
    <source>
        <dbReference type="Proteomes" id="UP000043763"/>
    </source>
</evidence>
<keyword evidence="3" id="KW-1185">Reference proteome</keyword>
<accession>A0A0G4KAV5</accession>
<dbReference type="SUPFAM" id="SSF55729">
    <property type="entry name" value="Acyl-CoA N-acyltransferases (Nat)"/>
    <property type="match status" value="1"/>
</dbReference>
<gene>
    <name evidence="2" type="ORF">BRSU_2785</name>
</gene>
<dbReference type="Gene3D" id="3.40.630.30">
    <property type="match status" value="1"/>
</dbReference>
<reference evidence="3" key="1">
    <citation type="submission" date="2015-04" db="EMBL/GenBank/DDBJ databases">
        <authorList>
            <person name="Mushtaq Mamoona"/>
        </authorList>
    </citation>
    <scope>NUCLEOTIDE SEQUENCE [LARGE SCALE GENOMIC DNA]</scope>
    <source>
        <strain evidence="3">AN4859/03</strain>
    </source>
</reference>
<dbReference type="GO" id="GO:0016747">
    <property type="term" value="F:acyltransferase activity, transferring groups other than amino-acyl groups"/>
    <property type="evidence" value="ECO:0007669"/>
    <property type="project" value="InterPro"/>
</dbReference>
<dbReference type="Proteomes" id="UP000043763">
    <property type="component" value="Unassembled WGS sequence"/>
</dbReference>
<protein>
    <submittedName>
        <fullName evidence="2">Acetyltransferase</fullName>
    </submittedName>
</protein>
<dbReference type="RefSeq" id="WP_048596136.1">
    <property type="nucleotide sequence ID" value="NZ_CVLB01000003.1"/>
</dbReference>
<dbReference type="EMBL" id="CVLB01000003">
    <property type="protein sequence ID" value="CRF35639.1"/>
    <property type="molecule type" value="Genomic_DNA"/>
</dbReference>